<comment type="catalytic activity">
    <reaction evidence="7">
        <text>L-aspartate + L-glutamine + ATP + H2O = L-asparagine + L-glutamate + AMP + diphosphate + H(+)</text>
        <dbReference type="Rhea" id="RHEA:12228"/>
        <dbReference type="ChEBI" id="CHEBI:15377"/>
        <dbReference type="ChEBI" id="CHEBI:15378"/>
        <dbReference type="ChEBI" id="CHEBI:29985"/>
        <dbReference type="ChEBI" id="CHEBI:29991"/>
        <dbReference type="ChEBI" id="CHEBI:30616"/>
        <dbReference type="ChEBI" id="CHEBI:33019"/>
        <dbReference type="ChEBI" id="CHEBI:58048"/>
        <dbReference type="ChEBI" id="CHEBI:58359"/>
        <dbReference type="ChEBI" id="CHEBI:456215"/>
        <dbReference type="EC" id="6.3.5.4"/>
    </reaction>
</comment>
<dbReference type="CDD" id="cd00712">
    <property type="entry name" value="AsnB"/>
    <property type="match status" value="1"/>
</dbReference>
<reference evidence="9 10" key="1">
    <citation type="submission" date="2020-12" db="EMBL/GenBank/DDBJ databases">
        <title>Bacterial novel species Pedobacter sp. SD-b isolated from soil.</title>
        <authorList>
            <person name="Jung H.-Y."/>
        </authorList>
    </citation>
    <scope>NUCLEOTIDE SEQUENCE [LARGE SCALE GENOMIC DNA]</scope>
    <source>
        <strain evidence="9 10">SD-b</strain>
    </source>
</reference>
<dbReference type="Pfam" id="PF00733">
    <property type="entry name" value="Asn_synthase"/>
    <property type="match status" value="1"/>
</dbReference>
<dbReference type="Gene3D" id="3.60.20.10">
    <property type="entry name" value="Glutamine Phosphoribosylpyrophosphate, subunit 1, domain 1"/>
    <property type="match status" value="1"/>
</dbReference>
<evidence type="ECO:0000256" key="4">
    <source>
        <dbReference type="ARBA" id="ARBA00022741"/>
    </source>
</evidence>
<keyword evidence="10" id="KW-1185">Reference proteome</keyword>
<feature type="domain" description="Glutamine amidotransferase type-2" evidence="8">
    <location>
        <begin position="2"/>
        <end position="207"/>
    </location>
</feature>
<dbReference type="EC" id="6.3.5.4" evidence="3"/>
<keyword evidence="6" id="KW-0315">Glutamine amidotransferase</keyword>
<dbReference type="InterPro" id="IPR017932">
    <property type="entry name" value="GATase_2_dom"/>
</dbReference>
<dbReference type="InterPro" id="IPR006426">
    <property type="entry name" value="Asn_synth_AEB"/>
</dbReference>
<comment type="pathway">
    <text evidence="1">Amino-acid biosynthesis; L-asparagine biosynthesis; L-asparagine from L-aspartate (L-Gln route): step 1/1.</text>
</comment>
<evidence type="ECO:0000256" key="2">
    <source>
        <dbReference type="ARBA" id="ARBA00005752"/>
    </source>
</evidence>
<gene>
    <name evidence="9" type="primary">asnB</name>
    <name evidence="9" type="ORF">I5M32_01630</name>
</gene>
<organism evidence="9 10">
    <name type="scientific">Pedobacter segetis</name>
    <dbReference type="NCBI Taxonomy" id="2793069"/>
    <lineage>
        <taxon>Bacteria</taxon>
        <taxon>Pseudomonadati</taxon>
        <taxon>Bacteroidota</taxon>
        <taxon>Sphingobacteriia</taxon>
        <taxon>Sphingobacteriales</taxon>
        <taxon>Sphingobacteriaceae</taxon>
        <taxon>Pedobacter</taxon>
    </lineage>
</organism>
<protein>
    <recommendedName>
        <fullName evidence="3">asparagine synthase (glutamine-hydrolyzing)</fullName>
        <ecNumber evidence="3">6.3.5.4</ecNumber>
    </recommendedName>
</protein>
<dbReference type="GO" id="GO:0004066">
    <property type="term" value="F:asparagine synthase (glutamine-hydrolyzing) activity"/>
    <property type="evidence" value="ECO:0007669"/>
    <property type="project" value="UniProtKB-EC"/>
</dbReference>
<dbReference type="Proteomes" id="UP000660024">
    <property type="component" value="Unassembled WGS sequence"/>
</dbReference>
<keyword evidence="9" id="KW-0436">Ligase</keyword>
<accession>A0ABS1BFL5</accession>
<dbReference type="CDD" id="cd01991">
    <property type="entry name" value="Asn_synthase_B_C"/>
    <property type="match status" value="1"/>
</dbReference>
<comment type="caution">
    <text evidence="9">The sequence shown here is derived from an EMBL/GenBank/DDBJ whole genome shotgun (WGS) entry which is preliminary data.</text>
</comment>
<evidence type="ECO:0000313" key="9">
    <source>
        <dbReference type="EMBL" id="MBK0381648.1"/>
    </source>
</evidence>
<evidence type="ECO:0000256" key="6">
    <source>
        <dbReference type="ARBA" id="ARBA00022962"/>
    </source>
</evidence>
<name>A0ABS1BFL5_9SPHI</name>
<dbReference type="PROSITE" id="PS51278">
    <property type="entry name" value="GATASE_TYPE_2"/>
    <property type="match status" value="1"/>
</dbReference>
<dbReference type="PIRSF" id="PIRSF001589">
    <property type="entry name" value="Asn_synthetase_glu-h"/>
    <property type="match status" value="1"/>
</dbReference>
<evidence type="ECO:0000256" key="3">
    <source>
        <dbReference type="ARBA" id="ARBA00012737"/>
    </source>
</evidence>
<dbReference type="Gene3D" id="3.40.50.620">
    <property type="entry name" value="HUPs"/>
    <property type="match status" value="1"/>
</dbReference>
<dbReference type="InterPro" id="IPR033738">
    <property type="entry name" value="AsnB_N"/>
</dbReference>
<dbReference type="InterPro" id="IPR029055">
    <property type="entry name" value="Ntn_hydrolases_N"/>
</dbReference>
<dbReference type="NCBIfam" id="TIGR01536">
    <property type="entry name" value="asn_synth_AEB"/>
    <property type="match status" value="1"/>
</dbReference>
<dbReference type="RefSeq" id="WP_200584396.1">
    <property type="nucleotide sequence ID" value="NZ_JAEHFY010000002.1"/>
</dbReference>
<evidence type="ECO:0000313" key="10">
    <source>
        <dbReference type="Proteomes" id="UP000660024"/>
    </source>
</evidence>
<evidence type="ECO:0000256" key="5">
    <source>
        <dbReference type="ARBA" id="ARBA00022840"/>
    </source>
</evidence>
<dbReference type="InterPro" id="IPR014729">
    <property type="entry name" value="Rossmann-like_a/b/a_fold"/>
</dbReference>
<dbReference type="SUPFAM" id="SSF56235">
    <property type="entry name" value="N-terminal nucleophile aminohydrolases (Ntn hydrolases)"/>
    <property type="match status" value="1"/>
</dbReference>
<dbReference type="SUPFAM" id="SSF52402">
    <property type="entry name" value="Adenine nucleotide alpha hydrolases-like"/>
    <property type="match status" value="1"/>
</dbReference>
<keyword evidence="4" id="KW-0547">Nucleotide-binding</keyword>
<dbReference type="PANTHER" id="PTHR43284">
    <property type="entry name" value="ASPARAGINE SYNTHETASE (GLUTAMINE-HYDROLYZING)"/>
    <property type="match status" value="1"/>
</dbReference>
<evidence type="ECO:0000259" key="8">
    <source>
        <dbReference type="PROSITE" id="PS51278"/>
    </source>
</evidence>
<dbReference type="InterPro" id="IPR001962">
    <property type="entry name" value="Asn_synthase"/>
</dbReference>
<keyword evidence="5" id="KW-0067">ATP-binding</keyword>
<dbReference type="EMBL" id="JAEHFY010000002">
    <property type="protein sequence ID" value="MBK0381648.1"/>
    <property type="molecule type" value="Genomic_DNA"/>
</dbReference>
<dbReference type="Pfam" id="PF13537">
    <property type="entry name" value="GATase_7"/>
    <property type="match status" value="1"/>
</dbReference>
<comment type="similarity">
    <text evidence="2">Belongs to the asparagine synthetase family.</text>
</comment>
<sequence length="618" mass="71046">MCGIAGSINVALNIDVLNYIKHRGPDSQGLIEKQVGDNKVYLGHTRLSILDLTEAGSQPMITDCGNYAIVFNGEIYNHLELRKKLANISFRGHSDTETILYYIREFGIKSVDDFNGIFAFAFLDIKNEQFYLVRDHFGVKPVYYNFNGKTMVFSSELKVLLKSGVKKEIDLSSLDSILTLRYNPSPTTIFKDIYKLSAASYIKYDLKNHQHKIENYRNDSYAVNNNISLDEAVEEYSKLFENAVKRQLLADVPVGLFLSGGLDSAFIGKVMSQNLGYPIKTFTVGFTGKGNFNELEDAQTTATLLGSDHTADFLGQDQYLDYFRQSFYHTEEPIAEPTIPALYHLSKMASKSVKVVLSGQGADEPMAGYKRYYGEAIMSKYAGILNLMPYKILKQFFKANETFQRGVYSAQFKKEEDRFMAIYTLFSDELKSKIYKNDLLSTIAIRKDKFFSKFYEEVRGKSDSLNRLLYIDTKTMLPDNLLLFNDKTTMAHSIENRVPFLDKDLVAFVETLPSEFKLNGKIHKYVERKAAENFLPSEVMNRKKRAFETPVGDWFKTSLYDELVSLVSQKSSLSDQYFNKDALMNMINTHKQGKRDYRKQIYTIYSLELWYQNFYLKF</sequence>
<dbReference type="InterPro" id="IPR051786">
    <property type="entry name" value="ASN_synthetase/amidase"/>
</dbReference>
<proteinExistence type="inferred from homology"/>
<evidence type="ECO:0000256" key="1">
    <source>
        <dbReference type="ARBA" id="ARBA00005187"/>
    </source>
</evidence>
<evidence type="ECO:0000256" key="7">
    <source>
        <dbReference type="ARBA" id="ARBA00048741"/>
    </source>
</evidence>
<dbReference type="PANTHER" id="PTHR43284:SF1">
    <property type="entry name" value="ASPARAGINE SYNTHETASE"/>
    <property type="match status" value="1"/>
</dbReference>